<protein>
    <recommendedName>
        <fullName evidence="7">Xylanolytic transcriptional activator regulatory domain-containing protein</fullName>
    </recommendedName>
</protein>
<dbReference type="GO" id="GO:0008270">
    <property type="term" value="F:zinc ion binding"/>
    <property type="evidence" value="ECO:0007669"/>
    <property type="project" value="InterPro"/>
</dbReference>
<dbReference type="PANTHER" id="PTHR47338:SF29">
    <property type="entry name" value="ZN(2)-C6 FUNGAL-TYPE DOMAIN-CONTAINING PROTEIN"/>
    <property type="match status" value="1"/>
</dbReference>
<evidence type="ECO:0000256" key="2">
    <source>
        <dbReference type="ARBA" id="ARBA00022723"/>
    </source>
</evidence>
<dbReference type="CDD" id="cd12148">
    <property type="entry name" value="fungal_TF_MHR"/>
    <property type="match status" value="1"/>
</dbReference>
<dbReference type="InParanoid" id="A0A409W559"/>
<feature type="region of interest" description="Disordered" evidence="6">
    <location>
        <begin position="113"/>
        <end position="156"/>
    </location>
</feature>
<keyword evidence="3" id="KW-0805">Transcription regulation</keyword>
<dbReference type="AlphaFoldDB" id="A0A409W559"/>
<evidence type="ECO:0000256" key="5">
    <source>
        <dbReference type="ARBA" id="ARBA00023242"/>
    </source>
</evidence>
<evidence type="ECO:0000256" key="6">
    <source>
        <dbReference type="SAM" id="MobiDB-lite"/>
    </source>
</evidence>
<keyword evidence="4" id="KW-0804">Transcription</keyword>
<keyword evidence="5" id="KW-0539">Nucleus</keyword>
<accession>A0A409W559</accession>
<evidence type="ECO:0000313" key="9">
    <source>
        <dbReference type="Proteomes" id="UP000284842"/>
    </source>
</evidence>
<dbReference type="OrthoDB" id="2123952at2759"/>
<dbReference type="EMBL" id="NHTK01005807">
    <property type="protein sequence ID" value="PPQ73605.1"/>
    <property type="molecule type" value="Genomic_DNA"/>
</dbReference>
<dbReference type="Proteomes" id="UP000284842">
    <property type="component" value="Unassembled WGS sequence"/>
</dbReference>
<feature type="domain" description="Xylanolytic transcriptional activator regulatory" evidence="7">
    <location>
        <begin position="197"/>
        <end position="332"/>
    </location>
</feature>
<feature type="compositionally biased region" description="Low complexity" evidence="6">
    <location>
        <begin position="113"/>
        <end position="126"/>
    </location>
</feature>
<dbReference type="STRING" id="181874.A0A409W559"/>
<gene>
    <name evidence="8" type="ORF">CVT24_008063</name>
</gene>
<evidence type="ECO:0000259" key="7">
    <source>
        <dbReference type="Pfam" id="PF04082"/>
    </source>
</evidence>
<organism evidence="8 9">
    <name type="scientific">Panaeolus cyanescens</name>
    <dbReference type="NCBI Taxonomy" id="181874"/>
    <lineage>
        <taxon>Eukaryota</taxon>
        <taxon>Fungi</taxon>
        <taxon>Dikarya</taxon>
        <taxon>Basidiomycota</taxon>
        <taxon>Agaricomycotina</taxon>
        <taxon>Agaricomycetes</taxon>
        <taxon>Agaricomycetidae</taxon>
        <taxon>Agaricales</taxon>
        <taxon>Agaricineae</taxon>
        <taxon>Galeropsidaceae</taxon>
        <taxon>Panaeolus</taxon>
    </lineage>
</organism>
<dbReference type="GO" id="GO:0000981">
    <property type="term" value="F:DNA-binding transcription factor activity, RNA polymerase II-specific"/>
    <property type="evidence" value="ECO:0007669"/>
    <property type="project" value="InterPro"/>
</dbReference>
<keyword evidence="9" id="KW-1185">Reference proteome</keyword>
<comment type="caution">
    <text evidence="8">The sequence shown here is derived from an EMBL/GenBank/DDBJ whole genome shotgun (WGS) entry which is preliminary data.</text>
</comment>
<comment type="subcellular location">
    <subcellularLocation>
        <location evidence="1">Nucleus</location>
    </subcellularLocation>
</comment>
<reference evidence="8 9" key="1">
    <citation type="journal article" date="2018" name="Evol. Lett.">
        <title>Horizontal gene cluster transfer increased hallucinogenic mushroom diversity.</title>
        <authorList>
            <person name="Reynolds H.T."/>
            <person name="Vijayakumar V."/>
            <person name="Gluck-Thaler E."/>
            <person name="Korotkin H.B."/>
            <person name="Matheny P.B."/>
            <person name="Slot J.C."/>
        </authorList>
    </citation>
    <scope>NUCLEOTIDE SEQUENCE [LARGE SCALE GENOMIC DNA]</scope>
    <source>
        <strain evidence="8 9">2629</strain>
    </source>
</reference>
<dbReference type="InterPro" id="IPR050815">
    <property type="entry name" value="TF_fung"/>
</dbReference>
<dbReference type="PANTHER" id="PTHR47338">
    <property type="entry name" value="ZN(II)2CYS6 TRANSCRIPTION FACTOR (EUROFUNG)-RELATED"/>
    <property type="match status" value="1"/>
</dbReference>
<evidence type="ECO:0000313" key="8">
    <source>
        <dbReference type="EMBL" id="PPQ73605.1"/>
    </source>
</evidence>
<sequence>MRRGHECTYDDSSKKSRTQILREKLHTLEAKVRELECVPGPSNSAAICDPSLIIKALDDPKNSHLFTSPPTMDSSNPLGWDVTSLDPLLSTMFPSLPFDVTLTDTHFDFSSTSSPSPSELSLPSHPNTTPPTFHNALSSEPAGYGPAGRSSQSEVNLSAEMQHALMQSFLNHRKQCCFYPNPFRVDQVTASMVYPHATCNSTLTSVIYLLGSFYAKDSIPGGLEKSLLEQALHEVSTALHNNQEQQDVFIVSALCLLAQYFFFKNRFMEGNRHLFAAKRMAVDLGLHKIFHPHLSTDPFDLEFNLDHNSQDWIERSAVFWQIFMVDKFWSAYGNCNDASPVFDLLGRHITTPLPTMEHVQLELTASNCPIHKLFDSESFHGSYWSTTAFKIMASCIFDRAIRMSDFDAQDGSTWVYHHSAEVALERISSMVQPFVGRQHDHPDQPHFDTDLYLVHNLILSSTIHLHLDNVMNPQVSWAAKRLVELVNQLTDQDYQYLDPTLAVCWSSIIKAFRRVIANASSSDNSGSGSPASLYAVAFLRHCTQTLLSALHTMGGHISLADHLACELFDVDTPEPAFLPHYHSPPPCFSKTAYHDVNYPHSLTHVAMEHDLRIASR</sequence>
<evidence type="ECO:0000256" key="1">
    <source>
        <dbReference type="ARBA" id="ARBA00004123"/>
    </source>
</evidence>
<name>A0A409W559_9AGAR</name>
<keyword evidence="2" id="KW-0479">Metal-binding</keyword>
<evidence type="ECO:0000256" key="4">
    <source>
        <dbReference type="ARBA" id="ARBA00023163"/>
    </source>
</evidence>
<dbReference type="Pfam" id="PF04082">
    <property type="entry name" value="Fungal_trans"/>
    <property type="match status" value="1"/>
</dbReference>
<evidence type="ECO:0000256" key="3">
    <source>
        <dbReference type="ARBA" id="ARBA00023015"/>
    </source>
</evidence>
<dbReference type="GO" id="GO:0005634">
    <property type="term" value="C:nucleus"/>
    <property type="evidence" value="ECO:0007669"/>
    <property type="project" value="UniProtKB-SubCell"/>
</dbReference>
<dbReference type="GO" id="GO:0003677">
    <property type="term" value="F:DNA binding"/>
    <property type="evidence" value="ECO:0007669"/>
    <property type="project" value="InterPro"/>
</dbReference>
<dbReference type="InterPro" id="IPR007219">
    <property type="entry name" value="XnlR_reg_dom"/>
</dbReference>
<proteinExistence type="predicted"/>
<dbReference type="GO" id="GO:0006351">
    <property type="term" value="P:DNA-templated transcription"/>
    <property type="evidence" value="ECO:0007669"/>
    <property type="project" value="InterPro"/>
</dbReference>